<evidence type="ECO:0000256" key="6">
    <source>
        <dbReference type="ARBA" id="ARBA00034617"/>
    </source>
</evidence>
<dbReference type="EMBL" id="JABEYC010000009">
    <property type="protein sequence ID" value="KAF4984651.1"/>
    <property type="molecule type" value="Genomic_DNA"/>
</dbReference>
<dbReference type="GO" id="GO:0000724">
    <property type="term" value="P:double-strand break repair via homologous recombination"/>
    <property type="evidence" value="ECO:0007669"/>
    <property type="project" value="TreeGrafter"/>
</dbReference>
<comment type="catalytic activity">
    <reaction evidence="7">
        <text>ATP + H2O = ADP + phosphate + H(+)</text>
        <dbReference type="Rhea" id="RHEA:13065"/>
        <dbReference type="ChEBI" id="CHEBI:15377"/>
        <dbReference type="ChEBI" id="CHEBI:15378"/>
        <dbReference type="ChEBI" id="CHEBI:30616"/>
        <dbReference type="ChEBI" id="CHEBI:43474"/>
        <dbReference type="ChEBI" id="CHEBI:456216"/>
    </reaction>
</comment>
<comment type="caution">
    <text evidence="10">The sequence shown here is derived from an EMBL/GenBank/DDBJ whole genome shotgun (WGS) entry which is preliminary data.</text>
</comment>
<evidence type="ECO:0000313" key="10">
    <source>
        <dbReference type="EMBL" id="KAF4984651.1"/>
    </source>
</evidence>
<gene>
    <name evidence="10" type="ORF">FZEAL_227</name>
</gene>
<dbReference type="GO" id="GO:0005524">
    <property type="term" value="F:ATP binding"/>
    <property type="evidence" value="ECO:0007669"/>
    <property type="project" value="UniProtKB-KW"/>
</dbReference>
<dbReference type="CDD" id="cd17920">
    <property type="entry name" value="DEXHc_RecQ"/>
    <property type="match status" value="1"/>
</dbReference>
<dbReference type="GO" id="GO:0043138">
    <property type="term" value="F:3'-5' DNA helicase activity"/>
    <property type="evidence" value="ECO:0007669"/>
    <property type="project" value="UniProtKB-EC"/>
</dbReference>
<evidence type="ECO:0000256" key="5">
    <source>
        <dbReference type="ARBA" id="ARBA00022840"/>
    </source>
</evidence>
<dbReference type="GO" id="GO:0005694">
    <property type="term" value="C:chromosome"/>
    <property type="evidence" value="ECO:0007669"/>
    <property type="project" value="TreeGrafter"/>
</dbReference>
<evidence type="ECO:0000259" key="9">
    <source>
        <dbReference type="PROSITE" id="PS51194"/>
    </source>
</evidence>
<dbReference type="OrthoDB" id="10261556at2759"/>
<sequence>MPLLKRTGSCTDIGFTLRRQFHKEDFRPHQREIIEAALDGYDVYVQAATSFGKSLCFQLPAVIDPGITIVVSPLLSLMINQVEALRAAGIDASSLNSNTPYRERQQIERDLESGHPRIRLLYVTPELCSGSRFRQRLELVYKQKELARIAIDEAHCISEWGHDFRKDFKRLSWFRETFPDVPIMCLTATANPQVRQDVLTTLHLDATPDRMKEFLMNPQRKNLHLEIRYTKDEDDNRLNDFLRWIRGVYSRRRADARMSELAQVKERVESVPGIIYTISRDECESLSAALRDEGVGARPFHAKLPKDVKEETLSRWICNEPGYDIIVATTAFGMGIDKNNVRFVVHWRIPKSFEGYYQEAGRAGRDGNASYCFLYYSREDLERVTRMIRSDSKEETNQIARLKSLQALAEYCESTDKCRHAIICKYFGETDTPECDFACDWHKDSHELELRFMRGLASEEWVSTQAMQGTYDGYYDD</sequence>
<protein>
    <recommendedName>
        <fullName evidence="7">ATP-dependent DNA helicase</fullName>
        <ecNumber evidence="7">5.6.2.4</ecNumber>
    </recommendedName>
</protein>
<dbReference type="SUPFAM" id="SSF52540">
    <property type="entry name" value="P-loop containing nucleoside triphosphate hydrolases"/>
    <property type="match status" value="1"/>
</dbReference>
<feature type="domain" description="Helicase C-terminal" evidence="9">
    <location>
        <begin position="263"/>
        <end position="406"/>
    </location>
</feature>
<keyword evidence="2 7" id="KW-0547">Nucleotide-binding</keyword>
<dbReference type="InterPro" id="IPR032284">
    <property type="entry name" value="RecQ_Zn-bd"/>
</dbReference>
<dbReference type="PROSITE" id="PS51192">
    <property type="entry name" value="HELICASE_ATP_BIND_1"/>
    <property type="match status" value="1"/>
</dbReference>
<dbReference type="InterPro" id="IPR001650">
    <property type="entry name" value="Helicase_C-like"/>
</dbReference>
<dbReference type="Proteomes" id="UP000635477">
    <property type="component" value="Unassembled WGS sequence"/>
</dbReference>
<keyword evidence="7" id="KW-0539">Nucleus</keyword>
<comment type="subcellular location">
    <subcellularLocation>
        <location evidence="7">Nucleus</location>
    </subcellularLocation>
</comment>
<dbReference type="InterPro" id="IPR004589">
    <property type="entry name" value="DNA_helicase_ATP-dep_RecQ"/>
</dbReference>
<evidence type="ECO:0000256" key="2">
    <source>
        <dbReference type="ARBA" id="ARBA00022741"/>
    </source>
</evidence>
<dbReference type="GO" id="GO:0005634">
    <property type="term" value="C:nucleus"/>
    <property type="evidence" value="ECO:0007669"/>
    <property type="project" value="UniProtKB-SubCell"/>
</dbReference>
<dbReference type="GO" id="GO:0016787">
    <property type="term" value="F:hydrolase activity"/>
    <property type="evidence" value="ECO:0007669"/>
    <property type="project" value="UniProtKB-KW"/>
</dbReference>
<evidence type="ECO:0000256" key="3">
    <source>
        <dbReference type="ARBA" id="ARBA00022801"/>
    </source>
</evidence>
<dbReference type="AlphaFoldDB" id="A0A8H4UVV1"/>
<evidence type="ECO:0000256" key="4">
    <source>
        <dbReference type="ARBA" id="ARBA00022806"/>
    </source>
</evidence>
<dbReference type="FunFam" id="3.40.50.300:FF:001834">
    <property type="entry name" value="ATP-dependent DNA helicase"/>
    <property type="match status" value="1"/>
</dbReference>
<dbReference type="Pfam" id="PF16124">
    <property type="entry name" value="RecQ_Zn_bind"/>
    <property type="match status" value="1"/>
</dbReference>
<dbReference type="SMART" id="SM00487">
    <property type="entry name" value="DEXDc"/>
    <property type="match status" value="1"/>
</dbReference>
<dbReference type="InterPro" id="IPR014001">
    <property type="entry name" value="Helicase_ATP-bd"/>
</dbReference>
<accession>A0A8H4UVV1</accession>
<feature type="domain" description="Helicase ATP-binding" evidence="8">
    <location>
        <begin position="34"/>
        <end position="208"/>
    </location>
</feature>
<dbReference type="GO" id="GO:0003676">
    <property type="term" value="F:nucleic acid binding"/>
    <property type="evidence" value="ECO:0007669"/>
    <property type="project" value="InterPro"/>
</dbReference>
<dbReference type="InterPro" id="IPR011545">
    <property type="entry name" value="DEAD/DEAH_box_helicase_dom"/>
</dbReference>
<dbReference type="Pfam" id="PF00271">
    <property type="entry name" value="Helicase_C"/>
    <property type="match status" value="1"/>
</dbReference>
<evidence type="ECO:0000259" key="8">
    <source>
        <dbReference type="PROSITE" id="PS51192"/>
    </source>
</evidence>
<reference evidence="10" key="2">
    <citation type="submission" date="2020-05" db="EMBL/GenBank/DDBJ databases">
        <authorList>
            <person name="Kim H.-S."/>
            <person name="Proctor R.H."/>
            <person name="Brown D.W."/>
        </authorList>
    </citation>
    <scope>NUCLEOTIDE SEQUENCE</scope>
    <source>
        <strain evidence="10">NRRL 22465</strain>
    </source>
</reference>
<dbReference type="SMART" id="SM00490">
    <property type="entry name" value="HELICc"/>
    <property type="match status" value="1"/>
</dbReference>
<evidence type="ECO:0000256" key="7">
    <source>
        <dbReference type="RuleBase" id="RU364117"/>
    </source>
</evidence>
<dbReference type="Pfam" id="PF00270">
    <property type="entry name" value="DEAD"/>
    <property type="match status" value="1"/>
</dbReference>
<reference evidence="10" key="1">
    <citation type="journal article" date="2020" name="BMC Genomics">
        <title>Correction to: Identification and distribution of gene clusters required for synthesis of sphingolipid metabolism inhibitors in diverse species of the filamentous fungus Fusarium.</title>
        <authorList>
            <person name="Kim H.S."/>
            <person name="Lohmar J.M."/>
            <person name="Busman M."/>
            <person name="Brown D.W."/>
            <person name="Naumann T.A."/>
            <person name="Divon H.H."/>
            <person name="Lysoe E."/>
            <person name="Uhlig S."/>
            <person name="Proctor R.H."/>
        </authorList>
    </citation>
    <scope>NUCLEOTIDE SEQUENCE</scope>
    <source>
        <strain evidence="10">NRRL 22465</strain>
    </source>
</reference>
<comment type="catalytic activity">
    <reaction evidence="6 7">
        <text>Couples ATP hydrolysis with the unwinding of duplex DNA by translocating in the 3'-5' direction.</text>
        <dbReference type="EC" id="5.6.2.4"/>
    </reaction>
</comment>
<dbReference type="PANTHER" id="PTHR13710:SF152">
    <property type="entry name" value="ATP-DEPENDENT DNA HELICASE Q5"/>
    <property type="match status" value="1"/>
</dbReference>
<dbReference type="GO" id="GO:0005737">
    <property type="term" value="C:cytoplasm"/>
    <property type="evidence" value="ECO:0007669"/>
    <property type="project" value="TreeGrafter"/>
</dbReference>
<keyword evidence="5 7" id="KW-0067">ATP-binding</keyword>
<dbReference type="PANTHER" id="PTHR13710">
    <property type="entry name" value="DNA HELICASE RECQ FAMILY MEMBER"/>
    <property type="match status" value="1"/>
</dbReference>
<evidence type="ECO:0000313" key="11">
    <source>
        <dbReference type="Proteomes" id="UP000635477"/>
    </source>
</evidence>
<dbReference type="EC" id="5.6.2.4" evidence="7"/>
<dbReference type="GO" id="GO:0009378">
    <property type="term" value="F:four-way junction helicase activity"/>
    <property type="evidence" value="ECO:0007669"/>
    <property type="project" value="TreeGrafter"/>
</dbReference>
<dbReference type="InterPro" id="IPR027417">
    <property type="entry name" value="P-loop_NTPase"/>
</dbReference>
<dbReference type="Gene3D" id="3.40.50.300">
    <property type="entry name" value="P-loop containing nucleotide triphosphate hydrolases"/>
    <property type="match status" value="2"/>
</dbReference>
<keyword evidence="11" id="KW-1185">Reference proteome</keyword>
<keyword evidence="4 7" id="KW-0347">Helicase</keyword>
<dbReference type="NCBIfam" id="TIGR00614">
    <property type="entry name" value="recQ_fam"/>
    <property type="match status" value="1"/>
</dbReference>
<proteinExistence type="inferred from homology"/>
<comment type="similarity">
    <text evidence="1 7">Belongs to the helicase family. RecQ subfamily.</text>
</comment>
<name>A0A8H4UVV1_9HYPO</name>
<evidence type="ECO:0000256" key="1">
    <source>
        <dbReference type="ARBA" id="ARBA00005446"/>
    </source>
</evidence>
<organism evidence="10 11">
    <name type="scientific">Fusarium zealandicum</name>
    <dbReference type="NCBI Taxonomy" id="1053134"/>
    <lineage>
        <taxon>Eukaryota</taxon>
        <taxon>Fungi</taxon>
        <taxon>Dikarya</taxon>
        <taxon>Ascomycota</taxon>
        <taxon>Pezizomycotina</taxon>
        <taxon>Sordariomycetes</taxon>
        <taxon>Hypocreomycetidae</taxon>
        <taxon>Hypocreales</taxon>
        <taxon>Nectriaceae</taxon>
        <taxon>Fusarium</taxon>
        <taxon>Fusarium staphyleae species complex</taxon>
    </lineage>
</organism>
<keyword evidence="3 7" id="KW-0378">Hydrolase</keyword>
<dbReference type="PROSITE" id="PS51194">
    <property type="entry name" value="HELICASE_CTER"/>
    <property type="match status" value="1"/>
</dbReference>